<protein>
    <recommendedName>
        <fullName evidence="4">DUF4283 domain-containing protein</fullName>
    </recommendedName>
</protein>
<feature type="region of interest" description="Disordered" evidence="1">
    <location>
        <begin position="263"/>
        <end position="295"/>
    </location>
</feature>
<dbReference type="AlphaFoldDB" id="A0A9J5ZDU2"/>
<feature type="compositionally biased region" description="Basic and acidic residues" evidence="1">
    <location>
        <begin position="283"/>
        <end position="295"/>
    </location>
</feature>
<dbReference type="PANTHER" id="PTHR31286">
    <property type="entry name" value="GLYCINE-RICH CELL WALL STRUCTURAL PROTEIN 1.8-LIKE"/>
    <property type="match status" value="1"/>
</dbReference>
<keyword evidence="3" id="KW-1185">Reference proteome</keyword>
<dbReference type="PANTHER" id="PTHR31286:SF179">
    <property type="entry name" value="RNASE H TYPE-1 DOMAIN-CONTAINING PROTEIN"/>
    <property type="match status" value="1"/>
</dbReference>
<sequence>MFDPEEETPIMIAWISFPLLPPDFFGKKAIFSLASTVEKLLQVDMATINKTRPSCVRVKVEVDFMGEFPTRINVGMRKKSGEVVQKWEDEEVVVEEHDKEKGKELERRVKGIEKTQGKQGETQTSNDDFNEQRRNNGCGRGRLLNSGDKREQQWDPRNSHDKEQIIITNNKYKALGEDNDKEVGELRGEVEREEPKIKEREVVTGEEAEKHLDESGGSTFGENMGRILGIKRVWERISVRGRRLSNRKKNQVQIEKEVYRLPARTTDQRQSSEGTNGTIQANKKSDINDELIIHH</sequence>
<dbReference type="OrthoDB" id="1304206at2759"/>
<evidence type="ECO:0000313" key="3">
    <source>
        <dbReference type="Proteomes" id="UP000824120"/>
    </source>
</evidence>
<feature type="compositionally biased region" description="Polar residues" evidence="1">
    <location>
        <begin position="268"/>
        <end position="282"/>
    </location>
</feature>
<organism evidence="2 3">
    <name type="scientific">Solanum commersonii</name>
    <name type="common">Commerson's wild potato</name>
    <name type="synonym">Commerson's nightshade</name>
    <dbReference type="NCBI Taxonomy" id="4109"/>
    <lineage>
        <taxon>Eukaryota</taxon>
        <taxon>Viridiplantae</taxon>
        <taxon>Streptophyta</taxon>
        <taxon>Embryophyta</taxon>
        <taxon>Tracheophyta</taxon>
        <taxon>Spermatophyta</taxon>
        <taxon>Magnoliopsida</taxon>
        <taxon>eudicotyledons</taxon>
        <taxon>Gunneridae</taxon>
        <taxon>Pentapetalae</taxon>
        <taxon>asterids</taxon>
        <taxon>lamiids</taxon>
        <taxon>Solanales</taxon>
        <taxon>Solanaceae</taxon>
        <taxon>Solanoideae</taxon>
        <taxon>Solaneae</taxon>
        <taxon>Solanum</taxon>
    </lineage>
</organism>
<proteinExistence type="predicted"/>
<feature type="compositionally biased region" description="Polar residues" evidence="1">
    <location>
        <begin position="117"/>
        <end position="127"/>
    </location>
</feature>
<dbReference type="InterPro" id="IPR040256">
    <property type="entry name" value="At4g02000-like"/>
</dbReference>
<feature type="compositionally biased region" description="Basic and acidic residues" evidence="1">
    <location>
        <begin position="147"/>
        <end position="160"/>
    </location>
</feature>
<reference evidence="2 3" key="1">
    <citation type="submission" date="2020-09" db="EMBL/GenBank/DDBJ databases">
        <title>De no assembly of potato wild relative species, Solanum commersonii.</title>
        <authorList>
            <person name="Cho K."/>
        </authorList>
    </citation>
    <scope>NUCLEOTIDE SEQUENCE [LARGE SCALE GENOMIC DNA]</scope>
    <source>
        <strain evidence="2">LZ3.2</strain>
        <tissue evidence="2">Leaf</tissue>
    </source>
</reference>
<feature type="compositionally biased region" description="Low complexity" evidence="1">
    <location>
        <begin position="135"/>
        <end position="146"/>
    </location>
</feature>
<feature type="region of interest" description="Disordered" evidence="1">
    <location>
        <begin position="111"/>
        <end position="160"/>
    </location>
</feature>
<gene>
    <name evidence="2" type="ORF">H5410_021384</name>
</gene>
<name>A0A9J5ZDU2_SOLCO</name>
<evidence type="ECO:0008006" key="4">
    <source>
        <dbReference type="Google" id="ProtNLM"/>
    </source>
</evidence>
<dbReference type="Proteomes" id="UP000824120">
    <property type="component" value="Chromosome 4"/>
</dbReference>
<evidence type="ECO:0000256" key="1">
    <source>
        <dbReference type="SAM" id="MobiDB-lite"/>
    </source>
</evidence>
<comment type="caution">
    <text evidence="2">The sequence shown here is derived from an EMBL/GenBank/DDBJ whole genome shotgun (WGS) entry which is preliminary data.</text>
</comment>
<evidence type="ECO:0000313" key="2">
    <source>
        <dbReference type="EMBL" id="KAG5610103.1"/>
    </source>
</evidence>
<dbReference type="EMBL" id="JACXVP010000004">
    <property type="protein sequence ID" value="KAG5610103.1"/>
    <property type="molecule type" value="Genomic_DNA"/>
</dbReference>
<accession>A0A9J5ZDU2</accession>